<evidence type="ECO:0008006" key="4">
    <source>
        <dbReference type="Google" id="ProtNLM"/>
    </source>
</evidence>
<dbReference type="Proteomes" id="UP000481807">
    <property type="component" value="Unassembled WGS sequence"/>
</dbReference>
<sequence>MGKEEKPGPELVKSGFKAKPDLRGHRPGQVQVQDPGNYGPGAIEGRPESGGGYDPIRNGRELS</sequence>
<accession>A0AB36BJQ0</accession>
<evidence type="ECO:0000313" key="2">
    <source>
        <dbReference type="EMBL" id="NBH31944.1"/>
    </source>
</evidence>
<dbReference type="EMBL" id="QXWP01000145">
    <property type="protein sequence ID" value="NBH31944.1"/>
    <property type="molecule type" value="Genomic_DNA"/>
</dbReference>
<comment type="caution">
    <text evidence="2">The sequence shown here is derived from an EMBL/GenBank/DDBJ whole genome shotgun (WGS) entry which is preliminary data.</text>
</comment>
<feature type="region of interest" description="Disordered" evidence="1">
    <location>
        <begin position="1"/>
        <end position="63"/>
    </location>
</feature>
<proteinExistence type="predicted"/>
<reference evidence="2 3" key="1">
    <citation type="submission" date="2018-08" db="EMBL/GenBank/DDBJ databases">
        <title>Murine metabolic-syndrome-specific gut microbial biobank.</title>
        <authorList>
            <person name="Liu C."/>
        </authorList>
    </citation>
    <scope>NUCLEOTIDE SEQUENCE [LARGE SCALE GENOMIC DNA]</scope>
    <source>
        <strain evidence="2 3">1XD21-27</strain>
    </source>
</reference>
<evidence type="ECO:0000256" key="1">
    <source>
        <dbReference type="SAM" id="MobiDB-lite"/>
    </source>
</evidence>
<dbReference type="AlphaFoldDB" id="A0AB36BJQ0"/>
<name>A0AB36BJQ0_STAWA</name>
<protein>
    <recommendedName>
        <fullName evidence="4">YjzC family protein</fullName>
    </recommendedName>
</protein>
<feature type="non-terminal residue" evidence="2">
    <location>
        <position position="63"/>
    </location>
</feature>
<evidence type="ECO:0000313" key="3">
    <source>
        <dbReference type="Proteomes" id="UP000481807"/>
    </source>
</evidence>
<organism evidence="2 3">
    <name type="scientific">Staphylococcus warneri</name>
    <dbReference type="NCBI Taxonomy" id="1292"/>
    <lineage>
        <taxon>Bacteria</taxon>
        <taxon>Bacillati</taxon>
        <taxon>Bacillota</taxon>
        <taxon>Bacilli</taxon>
        <taxon>Bacillales</taxon>
        <taxon>Staphylococcaceae</taxon>
        <taxon>Staphylococcus</taxon>
    </lineage>
</organism>
<gene>
    <name evidence="2" type="ORF">D3Z30_13540</name>
</gene>